<sequence>MRVLITNDDGVASEGLWALARSVVEAGHDAVVAAPTSDMTGMGGAIGGDLQGGELRAKRIQRGDLGATECWAVEGPPALCVVMTQLGAFGDPVSMVVSGVNPGLNCGRSALHSGTVGAALTAANNGAHGIAVSIDVTGGLMCWDSAVHIVPELIDRLNSIEKGRRVVNINVPNLPLADIAGVQIADLAKWGDAAGLLTAKDGQSWSFQRQPGNPKRRIPGTDNAVVRDGFISISELVGIRTQKSDLDLSDMSLRD</sequence>
<dbReference type="GO" id="GO:0004309">
    <property type="term" value="F:exopolyphosphatase activity"/>
    <property type="evidence" value="ECO:0007669"/>
    <property type="project" value="TreeGrafter"/>
</dbReference>
<dbReference type="EMBL" id="UINC01000666">
    <property type="protein sequence ID" value="SUZ59208.1"/>
    <property type="molecule type" value="Genomic_DNA"/>
</dbReference>
<dbReference type="PANTHER" id="PTHR30457:SF12">
    <property type="entry name" value="5'_3'-NUCLEOTIDASE SURE"/>
    <property type="match status" value="1"/>
</dbReference>
<evidence type="ECO:0000256" key="2">
    <source>
        <dbReference type="ARBA" id="ARBA00022490"/>
    </source>
</evidence>
<dbReference type="GO" id="GO:0008253">
    <property type="term" value="F:5'-nucleotidase activity"/>
    <property type="evidence" value="ECO:0007669"/>
    <property type="project" value="TreeGrafter"/>
</dbReference>
<evidence type="ECO:0000256" key="3">
    <source>
        <dbReference type="ARBA" id="ARBA00022723"/>
    </source>
</evidence>
<dbReference type="InterPro" id="IPR002828">
    <property type="entry name" value="SurE-like_Pase/nucleotidase"/>
</dbReference>
<name>A0A381NZ72_9ZZZZ</name>
<keyword evidence="4" id="KW-0547">Nucleotide-binding</keyword>
<dbReference type="GO" id="GO:0000166">
    <property type="term" value="F:nucleotide binding"/>
    <property type="evidence" value="ECO:0007669"/>
    <property type="project" value="UniProtKB-KW"/>
</dbReference>
<accession>A0A381NZ72</accession>
<dbReference type="AlphaFoldDB" id="A0A381NZ72"/>
<dbReference type="Gene3D" id="3.40.1210.10">
    <property type="entry name" value="Survival protein SurE-like phosphatase/nucleotidase"/>
    <property type="match status" value="1"/>
</dbReference>
<gene>
    <name evidence="7" type="ORF">METZ01_LOCUS12062</name>
</gene>
<protein>
    <recommendedName>
        <fullName evidence="6">Survival protein SurE-like phosphatase/nucleotidase domain-containing protein</fullName>
    </recommendedName>
</protein>
<evidence type="ECO:0000256" key="4">
    <source>
        <dbReference type="ARBA" id="ARBA00022741"/>
    </source>
</evidence>
<keyword evidence="3" id="KW-0479">Metal-binding</keyword>
<evidence type="ECO:0000256" key="5">
    <source>
        <dbReference type="ARBA" id="ARBA00022801"/>
    </source>
</evidence>
<dbReference type="PANTHER" id="PTHR30457">
    <property type="entry name" value="5'-NUCLEOTIDASE SURE"/>
    <property type="match status" value="1"/>
</dbReference>
<dbReference type="GO" id="GO:0046872">
    <property type="term" value="F:metal ion binding"/>
    <property type="evidence" value="ECO:0007669"/>
    <property type="project" value="UniProtKB-KW"/>
</dbReference>
<comment type="similarity">
    <text evidence="1">Belongs to the SurE nucleotidase family.</text>
</comment>
<dbReference type="GO" id="GO:0008254">
    <property type="term" value="F:3'-nucleotidase activity"/>
    <property type="evidence" value="ECO:0007669"/>
    <property type="project" value="TreeGrafter"/>
</dbReference>
<dbReference type="InterPro" id="IPR030048">
    <property type="entry name" value="SurE"/>
</dbReference>
<organism evidence="7">
    <name type="scientific">marine metagenome</name>
    <dbReference type="NCBI Taxonomy" id="408172"/>
    <lineage>
        <taxon>unclassified sequences</taxon>
        <taxon>metagenomes</taxon>
        <taxon>ecological metagenomes</taxon>
    </lineage>
</organism>
<keyword evidence="2" id="KW-0963">Cytoplasm</keyword>
<reference evidence="7" key="1">
    <citation type="submission" date="2018-05" db="EMBL/GenBank/DDBJ databases">
        <authorList>
            <person name="Lanie J.A."/>
            <person name="Ng W.-L."/>
            <person name="Kazmierczak K.M."/>
            <person name="Andrzejewski T.M."/>
            <person name="Davidsen T.M."/>
            <person name="Wayne K.J."/>
            <person name="Tettelin H."/>
            <person name="Glass J.I."/>
            <person name="Rusch D."/>
            <person name="Podicherti R."/>
            <person name="Tsui H.-C.T."/>
            <person name="Winkler M.E."/>
        </authorList>
    </citation>
    <scope>NUCLEOTIDE SEQUENCE</scope>
</reference>
<evidence type="ECO:0000259" key="6">
    <source>
        <dbReference type="Pfam" id="PF01975"/>
    </source>
</evidence>
<proteinExistence type="inferred from homology"/>
<dbReference type="Pfam" id="PF01975">
    <property type="entry name" value="SurE"/>
    <property type="match status" value="1"/>
</dbReference>
<feature type="domain" description="Survival protein SurE-like phosphatase/nucleotidase" evidence="6">
    <location>
        <begin position="3"/>
        <end position="189"/>
    </location>
</feature>
<evidence type="ECO:0000313" key="7">
    <source>
        <dbReference type="EMBL" id="SUZ59208.1"/>
    </source>
</evidence>
<dbReference type="SUPFAM" id="SSF64167">
    <property type="entry name" value="SurE-like"/>
    <property type="match status" value="1"/>
</dbReference>
<evidence type="ECO:0000256" key="1">
    <source>
        <dbReference type="ARBA" id="ARBA00011062"/>
    </source>
</evidence>
<keyword evidence="5" id="KW-0378">Hydrolase</keyword>
<dbReference type="InterPro" id="IPR036523">
    <property type="entry name" value="SurE-like_sf"/>
</dbReference>